<dbReference type="Gene3D" id="3.40.50.720">
    <property type="entry name" value="NAD(P)-binding Rossmann-like Domain"/>
    <property type="match status" value="1"/>
</dbReference>
<feature type="domain" description="XdhC Rossmann" evidence="2">
    <location>
        <begin position="171"/>
        <end position="311"/>
    </location>
</feature>
<sequence length="319" mass="34029">MARWLGRTIEGPAVTHPAAQDPWFELARSDVPGAIAVISAIEGPAYRNVGTAMAILPDGRRFGALSSGCIEEDVVEHARAALADGQVRKLRYGAGSPFFDLKLPCGGALEVTVIPAPDRSLLRELAARRARRAEAALGLSASGGLRLMQEDETPDAPGELRIAFRPEPRFVIFGAGAEAVFFADLVRATGAPHLLLTPEDATFANAEGAGCTVRRLDRSAIPSDVAIDARTAVILLFHDHDWELDILEAALATPAFYIGAQGSVRTQSRRQEGLQARGIDAATRARVHGPIGLIQSARDPRLLAVSVLAEVLEDVQRDV</sequence>
<dbReference type="InterPro" id="IPR052698">
    <property type="entry name" value="MoCofactor_Util/Proc"/>
</dbReference>
<accession>A0ABX3N2Q8</accession>
<reference evidence="3 4" key="1">
    <citation type="submission" date="2016-11" db="EMBL/GenBank/DDBJ databases">
        <title>A multilocus sequence analysis scheme for characterization of bacteria in the genus Thioclava.</title>
        <authorList>
            <person name="Liu Y."/>
            <person name="Shao Z."/>
        </authorList>
    </citation>
    <scope>NUCLEOTIDE SEQUENCE [LARGE SCALE GENOMIC DNA]</scope>
    <source>
        <strain evidence="3 4">TAW-CT134</strain>
    </source>
</reference>
<dbReference type="EMBL" id="MPZV01000001">
    <property type="protein sequence ID" value="OOY26263.1"/>
    <property type="molecule type" value="Genomic_DNA"/>
</dbReference>
<comment type="caution">
    <text evidence="3">The sequence shown here is derived from an EMBL/GenBank/DDBJ whole genome shotgun (WGS) entry which is preliminary data.</text>
</comment>
<evidence type="ECO:0000313" key="3">
    <source>
        <dbReference type="EMBL" id="OOY26263.1"/>
    </source>
</evidence>
<dbReference type="Pfam" id="PF02625">
    <property type="entry name" value="XdhC_CoxI"/>
    <property type="match status" value="1"/>
</dbReference>
<dbReference type="InterPro" id="IPR003777">
    <property type="entry name" value="XdhC_CoxI"/>
</dbReference>
<keyword evidence="4" id="KW-1185">Reference proteome</keyword>
<name>A0ABX3N2Q8_9RHOB</name>
<evidence type="ECO:0000259" key="2">
    <source>
        <dbReference type="Pfam" id="PF13478"/>
    </source>
</evidence>
<protein>
    <recommendedName>
        <fullName evidence="5">XdhC family protein</fullName>
    </recommendedName>
</protein>
<evidence type="ECO:0000259" key="1">
    <source>
        <dbReference type="Pfam" id="PF02625"/>
    </source>
</evidence>
<evidence type="ECO:0008006" key="5">
    <source>
        <dbReference type="Google" id="ProtNLM"/>
    </source>
</evidence>
<dbReference type="Proteomes" id="UP000190787">
    <property type="component" value="Unassembled WGS sequence"/>
</dbReference>
<organism evidence="3 4">
    <name type="scientific">Thioclava sediminum</name>
    <dbReference type="NCBI Taxonomy" id="1915319"/>
    <lineage>
        <taxon>Bacteria</taxon>
        <taxon>Pseudomonadati</taxon>
        <taxon>Pseudomonadota</taxon>
        <taxon>Alphaproteobacteria</taxon>
        <taxon>Rhodobacterales</taxon>
        <taxon>Paracoccaceae</taxon>
        <taxon>Thioclava</taxon>
    </lineage>
</organism>
<proteinExistence type="predicted"/>
<feature type="domain" description="XdhC- CoxI" evidence="1">
    <location>
        <begin position="27"/>
        <end position="93"/>
    </location>
</feature>
<gene>
    <name evidence="3" type="ORF">BMI91_04715</name>
</gene>
<dbReference type="Pfam" id="PF13478">
    <property type="entry name" value="XdhC_C"/>
    <property type="match status" value="1"/>
</dbReference>
<evidence type="ECO:0000313" key="4">
    <source>
        <dbReference type="Proteomes" id="UP000190787"/>
    </source>
</evidence>
<dbReference type="PANTHER" id="PTHR30388:SF4">
    <property type="entry name" value="MOLYBDENUM COFACTOR INSERTION CHAPERONE PAOD"/>
    <property type="match status" value="1"/>
</dbReference>
<dbReference type="InterPro" id="IPR027051">
    <property type="entry name" value="XdhC_Rossmann_dom"/>
</dbReference>
<dbReference type="PANTHER" id="PTHR30388">
    <property type="entry name" value="ALDEHYDE OXIDOREDUCTASE MOLYBDENUM COFACTOR ASSEMBLY PROTEIN"/>
    <property type="match status" value="1"/>
</dbReference>